<dbReference type="RefSeq" id="WP_091056420.1">
    <property type="nucleotide sequence ID" value="NZ_FMDM01000001.1"/>
</dbReference>
<dbReference type="Pfam" id="PF10025">
    <property type="entry name" value="DUF2267"/>
    <property type="match status" value="1"/>
</dbReference>
<dbReference type="Gene3D" id="1.10.490.110">
    <property type="entry name" value="Uncharacterized conserved protein DUF2267"/>
    <property type="match status" value="1"/>
</dbReference>
<evidence type="ECO:0000313" key="2">
    <source>
        <dbReference type="Proteomes" id="UP000199360"/>
    </source>
</evidence>
<sequence>MDQDQFVGAVARRCGASAEQAAAVTRATLTTLAERIDGGEARDLADRLPEALRAYAFGPAEAAEAFGLDEFVARVGGRADVDVDAARDGVTAVFDVLRDALDPAAYAQAVAQLPAGYDGLVDRSAPVVRRAAR</sequence>
<name>A0A1C5GU24_9ACTN</name>
<reference evidence="2" key="1">
    <citation type="submission" date="2016-06" db="EMBL/GenBank/DDBJ databases">
        <authorList>
            <person name="Varghese N."/>
            <person name="Submissions Spin"/>
        </authorList>
    </citation>
    <scope>NUCLEOTIDE SEQUENCE [LARGE SCALE GENOMIC DNA]</scope>
    <source>
        <strain evidence="2">DSM 45647</strain>
    </source>
</reference>
<keyword evidence="2" id="KW-1185">Reference proteome</keyword>
<protein>
    <submittedName>
        <fullName evidence="1">Uncharacterized conserved protein, DUF2267 family</fullName>
    </submittedName>
</protein>
<dbReference type="Proteomes" id="UP000199360">
    <property type="component" value="Unassembled WGS sequence"/>
</dbReference>
<dbReference type="EMBL" id="FMDM01000001">
    <property type="protein sequence ID" value="SCG37285.1"/>
    <property type="molecule type" value="Genomic_DNA"/>
</dbReference>
<accession>A0A1C5GU24</accession>
<evidence type="ECO:0000313" key="1">
    <source>
        <dbReference type="EMBL" id="SCG37285.1"/>
    </source>
</evidence>
<dbReference type="InterPro" id="IPR038282">
    <property type="entry name" value="DUF2267_sf"/>
</dbReference>
<dbReference type="AlphaFoldDB" id="A0A1C5GU24"/>
<gene>
    <name evidence="1" type="ORF">GA0070213_101560</name>
</gene>
<dbReference type="InterPro" id="IPR018727">
    <property type="entry name" value="DUF2267"/>
</dbReference>
<organism evidence="1 2">
    <name type="scientific">Micromonospora humi</name>
    <dbReference type="NCBI Taxonomy" id="745366"/>
    <lineage>
        <taxon>Bacteria</taxon>
        <taxon>Bacillati</taxon>
        <taxon>Actinomycetota</taxon>
        <taxon>Actinomycetes</taxon>
        <taxon>Micromonosporales</taxon>
        <taxon>Micromonosporaceae</taxon>
        <taxon>Micromonospora</taxon>
    </lineage>
</organism>
<proteinExistence type="predicted"/>
<dbReference type="STRING" id="745366.GA0070213_101560"/>